<evidence type="ECO:0000313" key="11">
    <source>
        <dbReference type="EMBL" id="MFG3816545.1"/>
    </source>
</evidence>
<dbReference type="PANTHER" id="PTHR30405:SF11">
    <property type="entry name" value="RNA-GUIDED DNA ENDONUCLEASE RV2885C-RELATED"/>
    <property type="match status" value="1"/>
</dbReference>
<keyword evidence="6" id="KW-0238">DNA-binding</keyword>
<evidence type="ECO:0000259" key="10">
    <source>
        <dbReference type="Pfam" id="PF12323"/>
    </source>
</evidence>
<dbReference type="Pfam" id="PF01385">
    <property type="entry name" value="OrfB_IS605"/>
    <property type="match status" value="1"/>
</dbReference>
<dbReference type="NCBIfam" id="TIGR01766">
    <property type="entry name" value="IS200/IS605 family accessory protein TnpB-like domain"/>
    <property type="match status" value="1"/>
</dbReference>
<evidence type="ECO:0000313" key="12">
    <source>
        <dbReference type="Proteomes" id="UP001604335"/>
    </source>
</evidence>
<evidence type="ECO:0000256" key="5">
    <source>
        <dbReference type="ARBA" id="ARBA00022833"/>
    </source>
</evidence>
<dbReference type="InterPro" id="IPR021027">
    <property type="entry name" value="Transposase_put_HTH"/>
</dbReference>
<reference evidence="12" key="1">
    <citation type="journal article" date="2024" name="Algal Res.">
        <title>Biochemical, toxicological and genomic investigation of a high-biomass producing Limnothrix strain isolated from Italian shallow drinking water reservoir.</title>
        <authorList>
            <person name="Simonazzi M."/>
            <person name="Shishido T.K."/>
            <person name="Delbaje E."/>
            <person name="Wahlsten M."/>
            <person name="Fewer D.P."/>
            <person name="Sivonen K."/>
            <person name="Pezzolesi L."/>
            <person name="Pistocchi R."/>
        </authorList>
    </citation>
    <scope>NUCLEOTIDE SEQUENCE [LARGE SCALE GENOMIC DNA]</scope>
    <source>
        <strain evidence="12">LRLZ20PSL1</strain>
    </source>
</reference>
<evidence type="ECO:0000256" key="6">
    <source>
        <dbReference type="ARBA" id="ARBA00023125"/>
    </source>
</evidence>
<dbReference type="InterPro" id="IPR010095">
    <property type="entry name" value="Cas12f1-like_TNB"/>
</dbReference>
<gene>
    <name evidence="11" type="ORF">VPK24_02760</name>
</gene>
<dbReference type="Pfam" id="PF12323">
    <property type="entry name" value="HTH_OrfB_IS605"/>
    <property type="match status" value="1"/>
</dbReference>
<dbReference type="Proteomes" id="UP001604335">
    <property type="component" value="Unassembled WGS sequence"/>
</dbReference>
<protein>
    <submittedName>
        <fullName evidence="11">Transposase</fullName>
    </submittedName>
</protein>
<dbReference type="PANTHER" id="PTHR30405">
    <property type="entry name" value="TRANSPOSASE"/>
    <property type="match status" value="1"/>
</dbReference>
<keyword evidence="4" id="KW-0479">Metal-binding</keyword>
<evidence type="ECO:0000256" key="3">
    <source>
        <dbReference type="ARBA" id="ARBA00022578"/>
    </source>
</evidence>
<dbReference type="EMBL" id="JAZAQF010000013">
    <property type="protein sequence ID" value="MFG3816545.1"/>
    <property type="molecule type" value="Genomic_DNA"/>
</dbReference>
<evidence type="ECO:0000256" key="4">
    <source>
        <dbReference type="ARBA" id="ARBA00022723"/>
    </source>
</evidence>
<dbReference type="InterPro" id="IPR001959">
    <property type="entry name" value="Transposase"/>
</dbReference>
<dbReference type="Pfam" id="PF07282">
    <property type="entry name" value="Cas12f1-like_TNB"/>
    <property type="match status" value="1"/>
</dbReference>
<dbReference type="RefSeq" id="WP_393010525.1">
    <property type="nucleotide sequence ID" value="NZ_JAZAQF010000013.1"/>
</dbReference>
<comment type="similarity">
    <text evidence="1">In the C-terminal section; belongs to the transposase 35 family.</text>
</comment>
<evidence type="ECO:0000256" key="1">
    <source>
        <dbReference type="ARBA" id="ARBA00008761"/>
    </source>
</evidence>
<keyword evidence="7" id="KW-0233">DNA recombination</keyword>
<comment type="caution">
    <text evidence="11">The sequence shown here is derived from an EMBL/GenBank/DDBJ whole genome shotgun (WGS) entry which is preliminary data.</text>
</comment>
<comment type="similarity">
    <text evidence="2">In the N-terminal section; belongs to the transposase 2 family.</text>
</comment>
<evidence type="ECO:0000256" key="2">
    <source>
        <dbReference type="ARBA" id="ARBA00011044"/>
    </source>
</evidence>
<proteinExistence type="inferred from homology"/>
<organism evidence="11 12">
    <name type="scientific">Limnothrix redekei LRLZ20PSL1</name>
    <dbReference type="NCBI Taxonomy" id="3112953"/>
    <lineage>
        <taxon>Bacteria</taxon>
        <taxon>Bacillati</taxon>
        <taxon>Cyanobacteriota</taxon>
        <taxon>Cyanophyceae</taxon>
        <taxon>Pseudanabaenales</taxon>
        <taxon>Pseudanabaenaceae</taxon>
        <taxon>Limnothrix</taxon>
    </lineage>
</organism>
<sequence>MLLGFKTQLKLNNQQRTALARHAGVARHAWNWGLGLTKNILDHNQLHPEEKIKFPSGIDLHKWLVALVKSEHPWYYEVSKSSPQNALRHLRVAWDRCFKKTSGAPQFKKKGRHDSFELDGAIHIKGLNKIQVPKIGILKTYEALPQNVQPKSVTISRQANDWFISFRIEIEPVITPKLIDVVGVDLGVKSLATLSTGEVFEGAKAYRQLESQLSHLQWLNRHKQRGSANWKKAQLRIAQLHQRIANIRKDTLHKLTIYLAKNHGTVVIEDLNVSGMMANHKLAKAIQDMGFYEFRRQLDYKTKLYGSELVIVDRWFPSSKTCSRCGTKKETLSLSERVFDCDHCGLQIDRDLNAAINLQKAASPVVSACGADEADFAAMKQEAS</sequence>
<keyword evidence="12" id="KW-1185">Reference proteome</keyword>
<feature type="domain" description="Transposase putative helix-turn-helix" evidence="10">
    <location>
        <begin position="1"/>
        <end position="39"/>
    </location>
</feature>
<dbReference type="InterPro" id="IPR051399">
    <property type="entry name" value="RNA-guided_DNA_endo/Transpos"/>
</dbReference>
<feature type="domain" description="Cas12f1-like TNB" evidence="9">
    <location>
        <begin position="291"/>
        <end position="358"/>
    </location>
</feature>
<keyword evidence="5" id="KW-0862">Zinc</keyword>
<dbReference type="NCBIfam" id="NF040570">
    <property type="entry name" value="guided_TnpB"/>
    <property type="match status" value="1"/>
</dbReference>
<evidence type="ECO:0000259" key="9">
    <source>
        <dbReference type="Pfam" id="PF07282"/>
    </source>
</evidence>
<evidence type="ECO:0000259" key="8">
    <source>
        <dbReference type="Pfam" id="PF01385"/>
    </source>
</evidence>
<accession>A0ABW7C8R5</accession>
<keyword evidence="3" id="KW-0815">Transposition</keyword>
<feature type="domain" description="Probable transposase IS891/IS1136/IS1341" evidence="8">
    <location>
        <begin position="175"/>
        <end position="278"/>
    </location>
</feature>
<evidence type="ECO:0000256" key="7">
    <source>
        <dbReference type="ARBA" id="ARBA00023172"/>
    </source>
</evidence>
<name>A0ABW7C8R5_9CYAN</name>